<evidence type="ECO:0000256" key="2">
    <source>
        <dbReference type="ARBA" id="ARBA00022679"/>
    </source>
</evidence>
<dbReference type="Gene3D" id="3.40.50.150">
    <property type="entry name" value="Vaccinia Virus protein VP39"/>
    <property type="match status" value="1"/>
</dbReference>
<organism evidence="4 5">
    <name type="scientific">Paractinoplanes pyxinae</name>
    <dbReference type="NCBI Taxonomy" id="2997416"/>
    <lineage>
        <taxon>Bacteria</taxon>
        <taxon>Bacillati</taxon>
        <taxon>Actinomycetota</taxon>
        <taxon>Actinomycetes</taxon>
        <taxon>Micromonosporales</taxon>
        <taxon>Micromonosporaceae</taxon>
        <taxon>Paractinoplanes</taxon>
    </lineage>
</organism>
<name>A0ABT4ART2_9ACTN</name>
<sequence>MHEAARYWQTAGAVKTFTHPLDSTWLTTISRTARILDYGCGYGRTVAELSDLGFASVRGIDISPALIDRGRRARPDLNLAVIDSPPTWAGPAAAFDVVILLAVLTCIPDDNAQQTLITELSSLLAPGGLIYVSDLLLQPDDRNVRRYTAHARAHGGPYGVFATDDGAICRHHTADHLRRLFAGFNVLNERRVDVATMNGQPASALQLFVQKA</sequence>
<evidence type="ECO:0000256" key="3">
    <source>
        <dbReference type="ARBA" id="ARBA00022691"/>
    </source>
</evidence>
<comment type="caution">
    <text evidence="4">The sequence shown here is derived from an EMBL/GenBank/DDBJ whole genome shotgun (WGS) entry which is preliminary data.</text>
</comment>
<dbReference type="GO" id="GO:0008168">
    <property type="term" value="F:methyltransferase activity"/>
    <property type="evidence" value="ECO:0007669"/>
    <property type="project" value="UniProtKB-KW"/>
</dbReference>
<accession>A0ABT4ART2</accession>
<keyword evidence="1 4" id="KW-0489">Methyltransferase</keyword>
<dbReference type="Proteomes" id="UP001151002">
    <property type="component" value="Unassembled WGS sequence"/>
</dbReference>
<evidence type="ECO:0000256" key="1">
    <source>
        <dbReference type="ARBA" id="ARBA00022603"/>
    </source>
</evidence>
<gene>
    <name evidence="4" type="ORF">OWR29_02945</name>
</gene>
<dbReference type="EMBL" id="JAPNTZ010000001">
    <property type="protein sequence ID" value="MCY1136939.1"/>
    <property type="molecule type" value="Genomic_DNA"/>
</dbReference>
<dbReference type="InterPro" id="IPR029063">
    <property type="entry name" value="SAM-dependent_MTases_sf"/>
</dbReference>
<keyword evidence="5" id="KW-1185">Reference proteome</keyword>
<dbReference type="RefSeq" id="WP_267560732.1">
    <property type="nucleotide sequence ID" value="NZ_JAPNTZ010000001.1"/>
</dbReference>
<dbReference type="SUPFAM" id="SSF53335">
    <property type="entry name" value="S-adenosyl-L-methionine-dependent methyltransferases"/>
    <property type="match status" value="1"/>
</dbReference>
<dbReference type="GO" id="GO:0032259">
    <property type="term" value="P:methylation"/>
    <property type="evidence" value="ECO:0007669"/>
    <property type="project" value="UniProtKB-KW"/>
</dbReference>
<evidence type="ECO:0000313" key="4">
    <source>
        <dbReference type="EMBL" id="MCY1136939.1"/>
    </source>
</evidence>
<dbReference type="PANTHER" id="PTHR43464">
    <property type="entry name" value="METHYLTRANSFERASE"/>
    <property type="match status" value="1"/>
</dbReference>
<dbReference type="Pfam" id="PF13489">
    <property type="entry name" value="Methyltransf_23"/>
    <property type="match status" value="1"/>
</dbReference>
<keyword evidence="2" id="KW-0808">Transferase</keyword>
<dbReference type="PANTHER" id="PTHR43464:SF19">
    <property type="entry name" value="UBIQUINONE BIOSYNTHESIS O-METHYLTRANSFERASE, MITOCHONDRIAL"/>
    <property type="match status" value="1"/>
</dbReference>
<reference evidence="4" key="1">
    <citation type="submission" date="2022-11" db="EMBL/GenBank/DDBJ databases">
        <authorList>
            <person name="Somphong A."/>
            <person name="Phongsopitanun W."/>
        </authorList>
    </citation>
    <scope>NUCLEOTIDE SEQUENCE</scope>
    <source>
        <strain evidence="4">Pm04-4</strain>
    </source>
</reference>
<dbReference type="CDD" id="cd02440">
    <property type="entry name" value="AdoMet_MTases"/>
    <property type="match status" value="1"/>
</dbReference>
<evidence type="ECO:0000313" key="5">
    <source>
        <dbReference type="Proteomes" id="UP001151002"/>
    </source>
</evidence>
<protein>
    <submittedName>
        <fullName evidence="4">Class I SAM-dependent methyltransferase</fullName>
    </submittedName>
</protein>
<keyword evidence="3" id="KW-0949">S-adenosyl-L-methionine</keyword>
<proteinExistence type="predicted"/>